<comment type="caution">
    <text evidence="2">The sequence shown here is derived from an EMBL/GenBank/DDBJ whole genome shotgun (WGS) entry which is preliminary data.</text>
</comment>
<feature type="non-terminal residue" evidence="2">
    <location>
        <position position="107"/>
    </location>
</feature>
<proteinExistence type="predicted"/>
<name>A0ABN9GSR0_9NEOB</name>
<reference evidence="2" key="1">
    <citation type="submission" date="2023-05" db="EMBL/GenBank/DDBJ databases">
        <authorList>
            <person name="Stuckert A."/>
        </authorList>
    </citation>
    <scope>NUCLEOTIDE SEQUENCE</scope>
</reference>
<dbReference type="EMBL" id="CATNWA010018991">
    <property type="protein sequence ID" value="CAI9610606.1"/>
    <property type="molecule type" value="Genomic_DNA"/>
</dbReference>
<evidence type="ECO:0000313" key="3">
    <source>
        <dbReference type="Proteomes" id="UP001162483"/>
    </source>
</evidence>
<evidence type="ECO:0008006" key="4">
    <source>
        <dbReference type="Google" id="ProtNLM"/>
    </source>
</evidence>
<keyword evidence="3" id="KW-1185">Reference proteome</keyword>
<feature type="region of interest" description="Disordered" evidence="1">
    <location>
        <begin position="77"/>
        <end position="97"/>
    </location>
</feature>
<dbReference type="Proteomes" id="UP001162483">
    <property type="component" value="Unassembled WGS sequence"/>
</dbReference>
<accession>A0ABN9GSR0</accession>
<sequence length="107" mass="11453">MTAGTAVRTFWIVWLDSGGSGHQASAGIGSPGIKSFGSTARHRVIWQGSGLRVNRHDSGHRWSSGIGLSGLDSGHRVTRYDSGHGSPESFGSNSGHRVIRQWQDGLR</sequence>
<evidence type="ECO:0000313" key="2">
    <source>
        <dbReference type="EMBL" id="CAI9610606.1"/>
    </source>
</evidence>
<organism evidence="2 3">
    <name type="scientific">Staurois parvus</name>
    <dbReference type="NCBI Taxonomy" id="386267"/>
    <lineage>
        <taxon>Eukaryota</taxon>
        <taxon>Metazoa</taxon>
        <taxon>Chordata</taxon>
        <taxon>Craniata</taxon>
        <taxon>Vertebrata</taxon>
        <taxon>Euteleostomi</taxon>
        <taxon>Amphibia</taxon>
        <taxon>Batrachia</taxon>
        <taxon>Anura</taxon>
        <taxon>Neobatrachia</taxon>
        <taxon>Ranoidea</taxon>
        <taxon>Ranidae</taxon>
        <taxon>Staurois</taxon>
    </lineage>
</organism>
<gene>
    <name evidence="2" type="ORF">SPARVUS_LOCUS14436254</name>
</gene>
<protein>
    <recommendedName>
        <fullName evidence="4">Secreted protein</fullName>
    </recommendedName>
</protein>
<evidence type="ECO:0000256" key="1">
    <source>
        <dbReference type="SAM" id="MobiDB-lite"/>
    </source>
</evidence>